<protein>
    <submittedName>
        <fullName evidence="1">Uncharacterized protein</fullName>
    </submittedName>
</protein>
<organism evidence="1 2">
    <name type="scientific">Populus alba</name>
    <name type="common">White poplar</name>
    <dbReference type="NCBI Taxonomy" id="43335"/>
    <lineage>
        <taxon>Eukaryota</taxon>
        <taxon>Viridiplantae</taxon>
        <taxon>Streptophyta</taxon>
        <taxon>Embryophyta</taxon>
        <taxon>Tracheophyta</taxon>
        <taxon>Spermatophyta</taxon>
        <taxon>Magnoliopsida</taxon>
        <taxon>eudicotyledons</taxon>
        <taxon>Gunneridae</taxon>
        <taxon>Pentapetalae</taxon>
        <taxon>rosids</taxon>
        <taxon>fabids</taxon>
        <taxon>Malpighiales</taxon>
        <taxon>Salicaceae</taxon>
        <taxon>Saliceae</taxon>
        <taxon>Populus</taxon>
    </lineage>
</organism>
<reference evidence="1 2" key="1">
    <citation type="journal article" date="2024" name="Plant Biotechnol. J.">
        <title>Genome and CRISPR/Cas9 system of a widespread forest tree (Populus alba) in the world.</title>
        <authorList>
            <person name="Liu Y.J."/>
            <person name="Jiang P.F."/>
            <person name="Han X.M."/>
            <person name="Li X.Y."/>
            <person name="Wang H.M."/>
            <person name="Wang Y.J."/>
            <person name="Wang X.X."/>
            <person name="Zeng Q.Y."/>
        </authorList>
    </citation>
    <scope>NUCLEOTIDE SEQUENCE [LARGE SCALE GENOMIC DNA]</scope>
    <source>
        <strain evidence="2">cv. PAL-ZL1</strain>
    </source>
</reference>
<dbReference type="Proteomes" id="UP000309997">
    <property type="component" value="Unassembled WGS sequence"/>
</dbReference>
<gene>
    <name evidence="1" type="ORF">D5086_007167</name>
</gene>
<accession>A0ACC4CML2</accession>
<proteinExistence type="predicted"/>
<name>A0ACC4CML2_POPAL</name>
<evidence type="ECO:0000313" key="2">
    <source>
        <dbReference type="Proteomes" id="UP000309997"/>
    </source>
</evidence>
<comment type="caution">
    <text evidence="1">The sequence shown here is derived from an EMBL/GenBank/DDBJ whole genome shotgun (WGS) entry which is preliminary data.</text>
</comment>
<sequence length="485" mass="55442">MRGRGIIGVKTDERSKKTSGNDGSRDSKAKDKERDREKARDRKLRGKEKERQREKEMERERAKKKDNKSRQIEENKNAAKERASHLSEIFEEQVLHGLDKVMGGGAVVLTLKDQNILSDGDLNEDEASTSLRLQQTPQTKEDEEESLVFADDDEDLYKALERTRKQALKKQEAEASGSQAIALLATSTLCSQIADDQNPEIGVTRKKIVFTEMEEFLSAIHLAEVLVLFQKFNRLIMKMFSWTKMNRQELLMKNKRTRLVDGWKFKTVVKMKTLLMRIRSRQFLMKPYMRNMDKKKSKLAGIIGNDAGNDNDKKFKDIRIERTDKFGLTCLWMLIIEQWHCFEECFIAATVQLVDYSEGSLGMISHKFHGKGPGKMKQYQEELKLKQMKNSDTPSLSVERMREAQAQQTSDPRSGFATVDKDLPGGLTPMLGDKKVSQILTTVYTGMVIMMQKGCFVHVSLGCGCIMQVVKTDMISRTIRGGFLI</sequence>
<keyword evidence="2" id="KW-1185">Reference proteome</keyword>
<dbReference type="EMBL" id="RCHU02000003">
    <property type="protein sequence ID" value="KAL3599249.1"/>
    <property type="molecule type" value="Genomic_DNA"/>
</dbReference>
<evidence type="ECO:0000313" key="1">
    <source>
        <dbReference type="EMBL" id="KAL3599249.1"/>
    </source>
</evidence>